<dbReference type="CDD" id="cd01671">
    <property type="entry name" value="CARD"/>
    <property type="match status" value="1"/>
</dbReference>
<dbReference type="InterPro" id="IPR011029">
    <property type="entry name" value="DEATH-like_dom_sf"/>
</dbReference>
<dbReference type="InterPro" id="IPR001315">
    <property type="entry name" value="CARD"/>
</dbReference>
<dbReference type="CDD" id="cd01670">
    <property type="entry name" value="Death"/>
    <property type="match status" value="1"/>
</dbReference>
<evidence type="ECO:0000313" key="5">
    <source>
        <dbReference type="RefSeq" id="XP_022256782.1"/>
    </source>
</evidence>
<dbReference type="InterPro" id="IPR000488">
    <property type="entry name" value="Death_dom"/>
</dbReference>
<evidence type="ECO:0000313" key="4">
    <source>
        <dbReference type="Proteomes" id="UP000694941"/>
    </source>
</evidence>
<feature type="region of interest" description="Disordered" evidence="1">
    <location>
        <begin position="106"/>
        <end position="155"/>
    </location>
</feature>
<dbReference type="Pfam" id="PF00619">
    <property type="entry name" value="CARD"/>
    <property type="match status" value="1"/>
</dbReference>
<dbReference type="GeneID" id="106471608"/>
<feature type="domain" description="Death" evidence="2">
    <location>
        <begin position="239"/>
        <end position="318"/>
    </location>
</feature>
<organism evidence="4 5">
    <name type="scientific">Limulus polyphemus</name>
    <name type="common">Atlantic horseshoe crab</name>
    <dbReference type="NCBI Taxonomy" id="6850"/>
    <lineage>
        <taxon>Eukaryota</taxon>
        <taxon>Metazoa</taxon>
        <taxon>Ecdysozoa</taxon>
        <taxon>Arthropoda</taxon>
        <taxon>Chelicerata</taxon>
        <taxon>Merostomata</taxon>
        <taxon>Xiphosura</taxon>
        <taxon>Limulidae</taxon>
        <taxon>Limulus</taxon>
    </lineage>
</organism>
<dbReference type="RefSeq" id="XP_022256782.1">
    <property type="nucleotide sequence ID" value="XM_022401074.1"/>
</dbReference>
<gene>
    <name evidence="5" type="primary">LOC106471608</name>
</gene>
<dbReference type="Pfam" id="PF00531">
    <property type="entry name" value="Death"/>
    <property type="match status" value="1"/>
</dbReference>
<sequence length="318" mass="35989">MEKAKDLEKCEELLSTLTALPKSVMNYLYEEKVLSKQDIDTISCLTSYESAKKLILELLDKKGPSAFRTFIHIMQSNCEDLDKKIEQMTLKEEMCSSNYMSAKKSLETDSRPFTKTHSPPYGAGKESIGEEELKSKPEIQENKPEPARESKISEREFQQGIHKSYRGSPNIITIQNSQGVQIGNSYCYNIKHAGHPMMVAGLPFKPNNVSHSARVFPTVVPEKVLACSQEIDVVEMYHVAENIGNDWKKLARHLPGANFSNGELDILFFDHKDHGLQEVIYRTLSSWKERCPCQATIGNLAKALIKIERSEVALHIKK</sequence>
<dbReference type="PROSITE" id="PS50017">
    <property type="entry name" value="DEATH_DOMAIN"/>
    <property type="match status" value="1"/>
</dbReference>
<feature type="domain" description="CARD" evidence="3">
    <location>
        <begin position="13"/>
        <end position="89"/>
    </location>
</feature>
<evidence type="ECO:0000259" key="3">
    <source>
        <dbReference type="PROSITE" id="PS50209"/>
    </source>
</evidence>
<dbReference type="PROSITE" id="PS50209">
    <property type="entry name" value="CARD"/>
    <property type="match status" value="1"/>
</dbReference>
<name>A0ABM1TLM6_LIMPO</name>
<feature type="compositionally biased region" description="Basic and acidic residues" evidence="1">
    <location>
        <begin position="127"/>
        <end position="155"/>
    </location>
</feature>
<proteinExistence type="predicted"/>
<keyword evidence="4" id="KW-1185">Reference proteome</keyword>
<evidence type="ECO:0000256" key="1">
    <source>
        <dbReference type="SAM" id="MobiDB-lite"/>
    </source>
</evidence>
<accession>A0ABM1TLM6</accession>
<dbReference type="Proteomes" id="UP000694941">
    <property type="component" value="Unplaced"/>
</dbReference>
<evidence type="ECO:0000259" key="2">
    <source>
        <dbReference type="PROSITE" id="PS50017"/>
    </source>
</evidence>
<reference evidence="5" key="1">
    <citation type="submission" date="2025-08" db="UniProtKB">
        <authorList>
            <consortium name="RefSeq"/>
        </authorList>
    </citation>
    <scope>IDENTIFICATION</scope>
    <source>
        <tissue evidence="5">Muscle</tissue>
    </source>
</reference>
<protein>
    <submittedName>
        <fullName evidence="5">Uncharacterized protein LOC106471608</fullName>
    </submittedName>
</protein>
<dbReference type="SUPFAM" id="SSF47986">
    <property type="entry name" value="DEATH domain"/>
    <property type="match status" value="2"/>
</dbReference>
<dbReference type="Gene3D" id="1.10.533.10">
    <property type="entry name" value="Death Domain, Fas"/>
    <property type="match status" value="2"/>
</dbReference>